<accession>A0A3E4MV35</accession>
<dbReference type="EMBL" id="QSJN01000003">
    <property type="protein sequence ID" value="RHD76447.1"/>
    <property type="molecule type" value="Genomic_DNA"/>
</dbReference>
<evidence type="ECO:0000259" key="7">
    <source>
        <dbReference type="SMART" id="SM01266"/>
    </source>
</evidence>
<dbReference type="GO" id="GO:0016407">
    <property type="term" value="F:acetyltransferase activity"/>
    <property type="evidence" value="ECO:0007669"/>
    <property type="project" value="InterPro"/>
</dbReference>
<dbReference type="Proteomes" id="UP000441609">
    <property type="component" value="Unassembled WGS sequence"/>
</dbReference>
<keyword evidence="2 8" id="KW-0808">Transferase</keyword>
<dbReference type="InterPro" id="IPR024688">
    <property type="entry name" value="Mac_dom"/>
</dbReference>
<dbReference type="FunFam" id="2.160.10.10:FF:000025">
    <property type="entry name" value="Hexapeptide-repeat containing-acetyltransferase"/>
    <property type="match status" value="1"/>
</dbReference>
<dbReference type="Gene3D" id="2.160.10.10">
    <property type="entry name" value="Hexapeptide repeat proteins"/>
    <property type="match status" value="1"/>
</dbReference>
<evidence type="ECO:0000256" key="4">
    <source>
        <dbReference type="ARBA" id="ARBA00023315"/>
    </source>
</evidence>
<dbReference type="SMART" id="SM01266">
    <property type="entry name" value="Mac"/>
    <property type="match status" value="1"/>
</dbReference>
<evidence type="ECO:0000313" key="9">
    <source>
        <dbReference type="EMBL" id="MSB72352.1"/>
    </source>
</evidence>
<evidence type="ECO:0000313" key="11">
    <source>
        <dbReference type="EMBL" id="WET62608.1"/>
    </source>
</evidence>
<proteinExistence type="inferred from homology"/>
<dbReference type="Pfam" id="PF00132">
    <property type="entry name" value="Hexapep"/>
    <property type="match status" value="1"/>
</dbReference>
<dbReference type="Proteomes" id="UP001221009">
    <property type="component" value="Chromosome"/>
</dbReference>
<evidence type="ECO:0000256" key="1">
    <source>
        <dbReference type="ARBA" id="ARBA00007274"/>
    </source>
</evidence>
<dbReference type="GO" id="GO:0005829">
    <property type="term" value="C:cytosol"/>
    <property type="evidence" value="ECO:0007669"/>
    <property type="project" value="TreeGrafter"/>
</dbReference>
<comment type="similarity">
    <text evidence="1">Belongs to the transferase hexapeptide repeat family.</text>
</comment>
<keyword evidence="4" id="KW-0012">Acyltransferase</keyword>
<reference evidence="13 14" key="2">
    <citation type="journal article" date="2019" name="Nat. Med.">
        <title>A library of human gut bacterial isolates paired with longitudinal multiomics data enables mechanistic microbiome research.</title>
        <authorList>
            <person name="Poyet M."/>
            <person name="Groussin M."/>
            <person name="Gibbons S.M."/>
            <person name="Avila-Pacheco J."/>
            <person name="Jiang X."/>
            <person name="Kearney S.M."/>
            <person name="Perrotta A.R."/>
            <person name="Berdy B."/>
            <person name="Zhao S."/>
            <person name="Lieberman T.D."/>
            <person name="Swanson P.K."/>
            <person name="Smith M."/>
            <person name="Roesemann S."/>
            <person name="Alexander J.E."/>
            <person name="Rich S.A."/>
            <person name="Livny J."/>
            <person name="Vlamakis H."/>
            <person name="Clish C."/>
            <person name="Bullock K."/>
            <person name="Deik A."/>
            <person name="Scott J."/>
            <person name="Pierce K.A."/>
            <person name="Xavier R.J."/>
            <person name="Alm E.J."/>
        </authorList>
    </citation>
    <scope>NUCLEOTIDE SEQUENCE [LARGE SCALE GENOMIC DNA]</scope>
    <source>
        <strain evidence="9 13">BIOML-A20</strain>
        <strain evidence="8 14">BIOML-A41</strain>
    </source>
</reference>
<dbReference type="Proteomes" id="UP000284660">
    <property type="component" value="Unassembled WGS sequence"/>
</dbReference>
<name>A0A3E4MV35_PARDI</name>
<organism evidence="8 14">
    <name type="scientific">Parabacteroides distasonis</name>
    <dbReference type="NCBI Taxonomy" id="823"/>
    <lineage>
        <taxon>Bacteria</taxon>
        <taxon>Pseudomonadati</taxon>
        <taxon>Bacteroidota</taxon>
        <taxon>Bacteroidia</taxon>
        <taxon>Bacteroidales</taxon>
        <taxon>Tannerellaceae</taxon>
        <taxon>Parabacteroides</taxon>
    </lineage>
</organism>
<keyword evidence="3" id="KW-0677">Repeat</keyword>
<dbReference type="PANTHER" id="PTHR23416">
    <property type="entry name" value="SIALIC ACID SYNTHASE-RELATED"/>
    <property type="match status" value="1"/>
</dbReference>
<dbReference type="PANTHER" id="PTHR23416:SF23">
    <property type="entry name" value="ACETYLTRANSFERASE C18B11.09C-RELATED"/>
    <property type="match status" value="1"/>
</dbReference>
<dbReference type="PROSITE" id="PS00101">
    <property type="entry name" value="HEXAPEP_TRANSFERASES"/>
    <property type="match status" value="1"/>
</dbReference>
<evidence type="ECO:0000313" key="12">
    <source>
        <dbReference type="Proteomes" id="UP000284660"/>
    </source>
</evidence>
<dbReference type="SUPFAM" id="SSF51161">
    <property type="entry name" value="Trimeric LpxA-like enzymes"/>
    <property type="match status" value="1"/>
</dbReference>
<evidence type="ECO:0000256" key="3">
    <source>
        <dbReference type="ARBA" id="ARBA00022737"/>
    </source>
</evidence>
<evidence type="ECO:0000313" key="10">
    <source>
        <dbReference type="EMBL" id="RHD76447.1"/>
    </source>
</evidence>
<protein>
    <recommendedName>
        <fullName evidence="6">Nodulation protein L</fullName>
    </recommendedName>
</protein>
<dbReference type="EMBL" id="CP120353">
    <property type="protein sequence ID" value="WET62608.1"/>
    <property type="molecule type" value="Genomic_DNA"/>
</dbReference>
<dbReference type="OrthoDB" id="9812571at2"/>
<reference evidence="10 12" key="1">
    <citation type="submission" date="2018-08" db="EMBL/GenBank/DDBJ databases">
        <title>A genome reference for cultivated species of the human gut microbiota.</title>
        <authorList>
            <person name="Zou Y."/>
            <person name="Xue W."/>
            <person name="Luo G."/>
        </authorList>
    </citation>
    <scope>NUCLEOTIDE SEQUENCE [LARGE SCALE GENOMIC DNA]</scope>
    <source>
        <strain evidence="10 12">AM30-4</strain>
    </source>
</reference>
<dbReference type="RefSeq" id="WP_005854288.1">
    <property type="nucleotide sequence ID" value="NZ_BAABYH010000001.1"/>
</dbReference>
<dbReference type="AlphaFoldDB" id="A0A3E4MV35"/>
<dbReference type="InterPro" id="IPR051159">
    <property type="entry name" value="Hexapeptide_acetyltransf"/>
</dbReference>
<dbReference type="InterPro" id="IPR001451">
    <property type="entry name" value="Hexapep"/>
</dbReference>
<dbReference type="EMBL" id="WKMO01000002">
    <property type="protein sequence ID" value="MSB72352.1"/>
    <property type="molecule type" value="Genomic_DNA"/>
</dbReference>
<dbReference type="InterPro" id="IPR018357">
    <property type="entry name" value="Hexapep_transf_CS"/>
</dbReference>
<evidence type="ECO:0000256" key="5">
    <source>
        <dbReference type="ARBA" id="ARBA00055587"/>
    </source>
</evidence>
<dbReference type="Proteomes" id="UP000463337">
    <property type="component" value="Unassembled WGS sequence"/>
</dbReference>
<dbReference type="GO" id="GO:0008374">
    <property type="term" value="F:O-acyltransferase activity"/>
    <property type="evidence" value="ECO:0007669"/>
    <property type="project" value="TreeGrafter"/>
</dbReference>
<evidence type="ECO:0000313" key="14">
    <source>
        <dbReference type="Proteomes" id="UP000463337"/>
    </source>
</evidence>
<dbReference type="Pfam" id="PF12464">
    <property type="entry name" value="Mac"/>
    <property type="match status" value="1"/>
</dbReference>
<evidence type="ECO:0000313" key="13">
    <source>
        <dbReference type="Proteomes" id="UP000441609"/>
    </source>
</evidence>
<evidence type="ECO:0000313" key="8">
    <source>
        <dbReference type="EMBL" id="MRY56826.1"/>
    </source>
</evidence>
<gene>
    <name evidence="10" type="ORF">DW782_06705</name>
    <name evidence="8" type="ORF">GKD59_02635</name>
    <name evidence="9" type="ORF">GKD70_03410</name>
    <name evidence="11" type="ORF">P2T59_12925</name>
</gene>
<reference evidence="11" key="3">
    <citation type="submission" date="2023-03" db="EMBL/GenBank/DDBJ databases">
        <title>Parabacteroides distasonis, a bacteria resistant against UC.</title>
        <authorList>
            <person name="Dai W."/>
        </authorList>
    </citation>
    <scope>NUCLEOTIDE SEQUENCE</scope>
    <source>
        <strain evidence="11">F1-28</strain>
    </source>
</reference>
<feature type="domain" description="Maltose/galactoside acetyltransferase" evidence="7">
    <location>
        <begin position="5"/>
        <end position="59"/>
    </location>
</feature>
<dbReference type="CDD" id="cd03357">
    <property type="entry name" value="LbH_MAT_GAT"/>
    <property type="match status" value="1"/>
</dbReference>
<comment type="function">
    <text evidence="5">Acetyltransferase implicated in the O-acetylation of Nod factors.</text>
</comment>
<evidence type="ECO:0000256" key="2">
    <source>
        <dbReference type="ARBA" id="ARBA00022679"/>
    </source>
</evidence>
<dbReference type="EMBL" id="WKLT01000002">
    <property type="protein sequence ID" value="MRY56826.1"/>
    <property type="molecule type" value="Genomic_DNA"/>
</dbReference>
<evidence type="ECO:0000256" key="6">
    <source>
        <dbReference type="ARBA" id="ARBA00067695"/>
    </source>
</evidence>
<dbReference type="InterPro" id="IPR011004">
    <property type="entry name" value="Trimer_LpxA-like_sf"/>
</dbReference>
<sequence length="200" mass="22181">METNYQKFLAGEYCNHLDQEVLQMIVQTKNLLARLNATNITDSATRDALLRQMLGSIGKYSSIDINFHCECGKHIFIGDKVIINMNCTFLDDNIIKIGNNVLIAPNVQLYTATHPINANERFVNDWDERSGDLFFRTKALPITIEDNVWIGGGTIVLPGITIGRNSVIGAGSVVTKSIPTYSVAVGNPCRVIRELPKEDL</sequence>